<organism evidence="1 2">
    <name type="scientific">Marinihelvus fidelis</name>
    <dbReference type="NCBI Taxonomy" id="2613842"/>
    <lineage>
        <taxon>Bacteria</taxon>
        <taxon>Pseudomonadati</taxon>
        <taxon>Pseudomonadota</taxon>
        <taxon>Gammaproteobacteria</taxon>
        <taxon>Chromatiales</taxon>
        <taxon>Wenzhouxiangellaceae</taxon>
        <taxon>Marinihelvus</taxon>
    </lineage>
</organism>
<evidence type="ECO:0000313" key="1">
    <source>
        <dbReference type="EMBL" id="KAA9130449.1"/>
    </source>
</evidence>
<dbReference type="Proteomes" id="UP000325372">
    <property type="component" value="Unassembled WGS sequence"/>
</dbReference>
<dbReference type="InterPro" id="IPR010836">
    <property type="entry name" value="SapC"/>
</dbReference>
<proteinExistence type="predicted"/>
<gene>
    <name evidence="1" type="ORF">F3N42_12155</name>
</gene>
<evidence type="ECO:0000313" key="2">
    <source>
        <dbReference type="Proteomes" id="UP000325372"/>
    </source>
</evidence>
<comment type="caution">
    <text evidence="1">The sequence shown here is derived from an EMBL/GenBank/DDBJ whole genome shotgun (WGS) entry which is preliminary data.</text>
</comment>
<reference evidence="1 2" key="1">
    <citation type="submission" date="2019-09" db="EMBL/GenBank/DDBJ databases">
        <title>Wenzhouxiangella sp. Genome sequencing and assembly.</title>
        <authorList>
            <person name="Zhang R."/>
        </authorList>
    </citation>
    <scope>NUCLEOTIDE SEQUENCE [LARGE SCALE GENOMIC DNA]</scope>
    <source>
        <strain evidence="1 2">W260</strain>
    </source>
</reference>
<dbReference type="RefSeq" id="WP_150864753.1">
    <property type="nucleotide sequence ID" value="NZ_VYXP01000007.1"/>
</dbReference>
<dbReference type="AlphaFoldDB" id="A0A5N0TAS5"/>
<accession>A0A5N0TAS5</accession>
<dbReference type="Pfam" id="PF07277">
    <property type="entry name" value="SapC"/>
    <property type="match status" value="1"/>
</dbReference>
<sequence length="243" mass="27366">MTNTVLLDNVSHHDLKVRTGHSANFGDAVNMAMVFPTEFPFVQREYPILFRRETNGDFQAVVLLGFDKGENLFLDASGWNARYVPAVQERGPFLIGLHGAKDGVDEPEPMIHVDLDHPRVNRHEGESVFLRHGGHSPYLKRINRILQLIFHGAELARPMFAAFEEAGLIEAMEAKVSLDERTQYTLPDFFTINTDRLAALDGAMLEKLNRDGYLQLAIMVANSLGNIEWLIELKNRKRAAANA</sequence>
<protein>
    <submittedName>
        <fullName evidence="1">SapC family protein</fullName>
    </submittedName>
</protein>
<dbReference type="EMBL" id="VYXP01000007">
    <property type="protein sequence ID" value="KAA9130449.1"/>
    <property type="molecule type" value="Genomic_DNA"/>
</dbReference>
<keyword evidence="2" id="KW-1185">Reference proteome</keyword>
<name>A0A5N0TAS5_9GAMM</name>